<dbReference type="Proteomes" id="UP000886520">
    <property type="component" value="Chromosome 22"/>
</dbReference>
<dbReference type="InterPro" id="IPR058980">
    <property type="entry name" value="Glyco_transf_N"/>
</dbReference>
<keyword evidence="7" id="KW-1185">Reference proteome</keyword>
<keyword evidence="3" id="KW-0328">Glycosyltransferase</keyword>
<dbReference type="EMBL" id="JABFUD020000022">
    <property type="protein sequence ID" value="KAI5062647.1"/>
    <property type="molecule type" value="Genomic_DNA"/>
</dbReference>
<dbReference type="Gene3D" id="3.40.50.2000">
    <property type="entry name" value="Glycogen Phosphorylase B"/>
    <property type="match status" value="2"/>
</dbReference>
<dbReference type="GO" id="GO:0080043">
    <property type="term" value="F:quercetin 3-O-glucosyltransferase activity"/>
    <property type="evidence" value="ECO:0007669"/>
    <property type="project" value="TreeGrafter"/>
</dbReference>
<gene>
    <name evidence="6" type="ORF">GOP47_0023186</name>
</gene>
<evidence type="ECO:0000313" key="7">
    <source>
        <dbReference type="Proteomes" id="UP000886520"/>
    </source>
</evidence>
<dbReference type="GO" id="GO:0080044">
    <property type="term" value="F:quercetin 7-O-glucosyltransferase activity"/>
    <property type="evidence" value="ECO:0007669"/>
    <property type="project" value="TreeGrafter"/>
</dbReference>
<keyword evidence="2 3" id="KW-0808">Transferase</keyword>
<organism evidence="6 7">
    <name type="scientific">Adiantum capillus-veneris</name>
    <name type="common">Maidenhair fern</name>
    <dbReference type="NCBI Taxonomy" id="13818"/>
    <lineage>
        <taxon>Eukaryota</taxon>
        <taxon>Viridiplantae</taxon>
        <taxon>Streptophyta</taxon>
        <taxon>Embryophyta</taxon>
        <taxon>Tracheophyta</taxon>
        <taxon>Polypodiopsida</taxon>
        <taxon>Polypodiidae</taxon>
        <taxon>Polypodiales</taxon>
        <taxon>Pteridineae</taxon>
        <taxon>Pteridaceae</taxon>
        <taxon>Vittarioideae</taxon>
        <taxon>Adiantum</taxon>
    </lineage>
</organism>
<evidence type="ECO:0000256" key="4">
    <source>
        <dbReference type="RuleBase" id="RU362057"/>
    </source>
</evidence>
<dbReference type="EC" id="2.4.1.-" evidence="4"/>
<evidence type="ECO:0000256" key="2">
    <source>
        <dbReference type="ARBA" id="ARBA00022679"/>
    </source>
</evidence>
<dbReference type="PANTHER" id="PTHR11926">
    <property type="entry name" value="GLUCOSYL/GLUCURONOSYL TRANSFERASES"/>
    <property type="match status" value="1"/>
</dbReference>
<dbReference type="InterPro" id="IPR002213">
    <property type="entry name" value="UDP_glucos_trans"/>
</dbReference>
<evidence type="ECO:0000259" key="5">
    <source>
        <dbReference type="Pfam" id="PF26168"/>
    </source>
</evidence>
<dbReference type="OrthoDB" id="5835829at2759"/>
<dbReference type="InterPro" id="IPR035595">
    <property type="entry name" value="UDP_glycos_trans_CS"/>
</dbReference>
<reference evidence="6" key="1">
    <citation type="submission" date="2021-01" db="EMBL/GenBank/DDBJ databases">
        <title>Adiantum capillus-veneris genome.</title>
        <authorList>
            <person name="Fang Y."/>
            <person name="Liao Q."/>
        </authorList>
    </citation>
    <scope>NUCLEOTIDE SEQUENCE</scope>
    <source>
        <strain evidence="6">H3</strain>
        <tissue evidence="6">Leaf</tissue>
    </source>
</reference>
<dbReference type="Pfam" id="PF00201">
    <property type="entry name" value="UDPGT"/>
    <property type="match status" value="1"/>
</dbReference>
<dbReference type="AlphaFoldDB" id="A0A9D4Z6Q3"/>
<evidence type="ECO:0000313" key="6">
    <source>
        <dbReference type="EMBL" id="KAI5062647.1"/>
    </source>
</evidence>
<dbReference type="SUPFAM" id="SSF53756">
    <property type="entry name" value="UDP-Glycosyltransferase/glycogen phosphorylase"/>
    <property type="match status" value="1"/>
</dbReference>
<accession>A0A9D4Z6Q3</accession>
<evidence type="ECO:0000256" key="3">
    <source>
        <dbReference type="RuleBase" id="RU003718"/>
    </source>
</evidence>
<dbReference type="CDD" id="cd03784">
    <property type="entry name" value="GT1_Gtf-like"/>
    <property type="match status" value="1"/>
</dbReference>
<comment type="similarity">
    <text evidence="1 3">Belongs to the UDP-glycosyltransferase family.</text>
</comment>
<evidence type="ECO:0000256" key="1">
    <source>
        <dbReference type="ARBA" id="ARBA00009995"/>
    </source>
</evidence>
<dbReference type="FunFam" id="3.40.50.2000:FF:000060">
    <property type="entry name" value="Glycosyltransferase"/>
    <property type="match status" value="1"/>
</dbReference>
<sequence>METHERAGLHVLVLPFPAQGRITPMLSFSHLLAARGIVVTFLNTDKAHARLQFPQAEGEEQKRSIGIRFEVMPDGSQEALPGSQHSFQVSSMLAILKGMESHQGMIEEMVVRSRATPHPITCIISDSFFPWTCSLATKLGIQRVLFWTSNGASLATAVELKSGKLKVSDLGDDEMTAGVPIARSEYFSTLAMQEPEHVKMFMERMNGLEDTICIVVNTFQELEGPSLEACASCETKVHYIGPVVPRGDHKGASSVSFYKEESSCIEWLDKQAPRSVLYVSFGSIASLAPQELEELAFGIEQSNQAFLWVLRDSNQSFLEGFLDRTCDRGLVVKWAPQIKVLGHVAVGAFLTHCGWNSVLESISMGVPMLCYPMMHDQRLNALLIARIWKLGIGLSKEGQNGLITREEIESGVLSVLSSEELHLNLSTWKGLAHGTLQQGGSSYRSLEQFIDTLRSCIYHSPSCKGMAK</sequence>
<comment type="caution">
    <text evidence="6">The sequence shown here is derived from an EMBL/GenBank/DDBJ whole genome shotgun (WGS) entry which is preliminary data.</text>
</comment>
<proteinExistence type="inferred from homology"/>
<protein>
    <recommendedName>
        <fullName evidence="4">Glycosyltransferase</fullName>
        <ecNumber evidence="4">2.4.1.-</ecNumber>
    </recommendedName>
</protein>
<name>A0A9D4Z6Q3_ADICA</name>
<dbReference type="PROSITE" id="PS00375">
    <property type="entry name" value="UDPGT"/>
    <property type="match status" value="1"/>
</dbReference>
<dbReference type="Pfam" id="PF26168">
    <property type="entry name" value="Glyco_transf_N"/>
    <property type="match status" value="1"/>
</dbReference>
<dbReference type="PANTHER" id="PTHR11926:SF774">
    <property type="entry name" value="UDP-GLYCOSYLTRANSFERASE 85A1-RELATED"/>
    <property type="match status" value="1"/>
</dbReference>
<feature type="domain" description="Glycosyltransferase N-terminal" evidence="5">
    <location>
        <begin position="10"/>
        <end position="245"/>
    </location>
</feature>